<keyword evidence="2" id="KW-1185">Reference proteome</keyword>
<accession>A0AAQ3QUC4</accession>
<sequence length="101" mass="10895">MSNLLSSQASNGLIGYIECDQTGEILKSEGDDIEALGSVLIYFQQIADLIGESLGFEPMEEARIIGRSTTTVCLAKNDSTLGVIFNSRAKIEEILPVVVED</sequence>
<evidence type="ECO:0000313" key="2">
    <source>
        <dbReference type="Proteomes" id="UP001304300"/>
    </source>
</evidence>
<proteinExistence type="predicted"/>
<dbReference type="AlphaFoldDB" id="A0AAQ3QUC4"/>
<name>A0AAQ3QUC4_9BACT</name>
<reference evidence="1 2" key="1">
    <citation type="submission" date="2023-10" db="EMBL/GenBank/DDBJ databases">
        <title>Rubellicoccus peritrichatus gen. nov., sp. nov., isolated from an algae of coral reef tank.</title>
        <authorList>
            <person name="Luo J."/>
        </authorList>
    </citation>
    <scope>NUCLEOTIDE SEQUENCE [LARGE SCALE GENOMIC DNA]</scope>
    <source>
        <strain evidence="1 2">CR14</strain>
    </source>
</reference>
<dbReference type="Proteomes" id="UP001304300">
    <property type="component" value="Chromosome"/>
</dbReference>
<dbReference type="RefSeq" id="WP_317831452.1">
    <property type="nucleotide sequence ID" value="NZ_CP136920.1"/>
</dbReference>
<evidence type="ECO:0000313" key="1">
    <source>
        <dbReference type="EMBL" id="WOO39527.1"/>
    </source>
</evidence>
<organism evidence="1 2">
    <name type="scientific">Rubellicoccus peritrichatus</name>
    <dbReference type="NCBI Taxonomy" id="3080537"/>
    <lineage>
        <taxon>Bacteria</taxon>
        <taxon>Pseudomonadati</taxon>
        <taxon>Verrucomicrobiota</taxon>
        <taxon>Opitutia</taxon>
        <taxon>Puniceicoccales</taxon>
        <taxon>Cerasicoccaceae</taxon>
        <taxon>Rubellicoccus</taxon>
    </lineage>
</organism>
<dbReference type="KEGG" id="puo:RZN69_12960"/>
<dbReference type="EMBL" id="CP136920">
    <property type="protein sequence ID" value="WOO39527.1"/>
    <property type="molecule type" value="Genomic_DNA"/>
</dbReference>
<gene>
    <name evidence="1" type="ORF">RZN69_12960</name>
</gene>
<protein>
    <submittedName>
        <fullName evidence="1">Uncharacterized protein</fullName>
    </submittedName>
</protein>